<dbReference type="InterPro" id="IPR001270">
    <property type="entry name" value="ClpA/B"/>
</dbReference>
<dbReference type="GO" id="GO:0003887">
    <property type="term" value="F:DNA-directed DNA polymerase activity"/>
    <property type="evidence" value="ECO:0007669"/>
    <property type="project" value="UniProtKB-KW"/>
</dbReference>
<evidence type="ECO:0000313" key="13">
    <source>
        <dbReference type="EMBL" id="QPM67618.1"/>
    </source>
</evidence>
<dbReference type="CDD" id="cd00009">
    <property type="entry name" value="AAA"/>
    <property type="match status" value="1"/>
</dbReference>
<keyword evidence="4 11" id="KW-0235">DNA replication</keyword>
<dbReference type="RefSeq" id="WP_218112811.1">
    <property type="nucleotide sequence ID" value="NZ_CP065383.1"/>
</dbReference>
<keyword evidence="2 11" id="KW-0808">Transferase</keyword>
<dbReference type="InterPro" id="IPR048448">
    <property type="entry name" value="DnaX-like_C"/>
</dbReference>
<comment type="catalytic activity">
    <reaction evidence="10 11">
        <text>DNA(n) + a 2'-deoxyribonucleoside 5'-triphosphate = DNA(n+1) + diphosphate</text>
        <dbReference type="Rhea" id="RHEA:22508"/>
        <dbReference type="Rhea" id="RHEA-COMP:17339"/>
        <dbReference type="Rhea" id="RHEA-COMP:17340"/>
        <dbReference type="ChEBI" id="CHEBI:33019"/>
        <dbReference type="ChEBI" id="CHEBI:61560"/>
        <dbReference type="ChEBI" id="CHEBI:173112"/>
        <dbReference type="EC" id="2.7.7.7"/>
    </reaction>
</comment>
<evidence type="ECO:0000256" key="9">
    <source>
        <dbReference type="ARBA" id="ARBA00022932"/>
    </source>
</evidence>
<gene>
    <name evidence="13" type="primary">dnaX_1</name>
    <name evidence="11" type="synonym">dnaX</name>
    <name evidence="13" type="ORF">RT761_00823</name>
</gene>
<comment type="function">
    <text evidence="11">DNA polymerase III is a complex, multichain enzyme responsible for most of the replicative synthesis in bacteria. This DNA polymerase also exhibits 3' to 5' exonuclease activity.</text>
</comment>
<organism evidence="13 14">
    <name type="scientific">Atribacter laminatus</name>
    <dbReference type="NCBI Taxonomy" id="2847778"/>
    <lineage>
        <taxon>Bacteria</taxon>
        <taxon>Pseudomonadati</taxon>
        <taxon>Atribacterota</taxon>
        <taxon>Atribacteria</taxon>
        <taxon>Atribacterales</taxon>
        <taxon>Atribacteraceae</taxon>
        <taxon>Atribacter</taxon>
    </lineage>
</organism>
<dbReference type="PANTHER" id="PTHR11669:SF0">
    <property type="entry name" value="PROTEIN STICHEL-LIKE 2"/>
    <property type="match status" value="1"/>
</dbReference>
<dbReference type="KEGG" id="alam:RT761_00823"/>
<evidence type="ECO:0000259" key="12">
    <source>
        <dbReference type="SMART" id="SM00382"/>
    </source>
</evidence>
<evidence type="ECO:0000256" key="7">
    <source>
        <dbReference type="ARBA" id="ARBA00022833"/>
    </source>
</evidence>
<evidence type="ECO:0000256" key="4">
    <source>
        <dbReference type="ARBA" id="ARBA00022705"/>
    </source>
</evidence>
<evidence type="ECO:0000256" key="2">
    <source>
        <dbReference type="ARBA" id="ARBA00022679"/>
    </source>
</evidence>
<dbReference type="NCBIfam" id="TIGR02397">
    <property type="entry name" value="dnaX_nterm"/>
    <property type="match status" value="1"/>
</dbReference>
<feature type="domain" description="AAA+ ATPase" evidence="12">
    <location>
        <begin position="37"/>
        <end position="179"/>
    </location>
</feature>
<comment type="subunit">
    <text evidence="11">DNA polymerase III contains a core (composed of alpha, epsilon and theta chains) that associates with a tau subunit. This core dimerizes to form the POLIII' complex. PolIII' associates with the gamma complex (composed of gamma, delta, delta', psi and chi chains) and with the beta chain to form the complete DNA polymerase III complex.</text>
</comment>
<dbReference type="InterPro" id="IPR022754">
    <property type="entry name" value="DNA_pol_III_gamma-3"/>
</dbReference>
<dbReference type="SMART" id="SM00382">
    <property type="entry name" value="AAA"/>
    <property type="match status" value="1"/>
</dbReference>
<dbReference type="PANTHER" id="PTHR11669">
    <property type="entry name" value="REPLICATION FACTOR C / DNA POLYMERASE III GAMMA-TAU SUBUNIT"/>
    <property type="match status" value="1"/>
</dbReference>
<dbReference type="Pfam" id="PF22608">
    <property type="entry name" value="DNAX_ATPase_lid"/>
    <property type="match status" value="1"/>
</dbReference>
<reference evidence="13 14" key="1">
    <citation type="journal article" date="2021" name="Nat. Commun.">
        <title>Isolation of a member of the candidate phylum Atribacteria reveals a unique cell membrane structure.</title>
        <authorList>
            <person name="Taiki K."/>
            <person name="Nobu M.K."/>
            <person name="Kusada H."/>
            <person name="Meng X.-Y."/>
            <person name="Hosoki N."/>
            <person name="Uematsu K."/>
            <person name="Yoshioka H."/>
            <person name="Kamagata Y."/>
            <person name="Tamaki H."/>
        </authorList>
    </citation>
    <scope>NUCLEOTIDE SEQUENCE [LARGE SCALE GENOMIC DNA]</scope>
    <source>
        <strain evidence="13 14">RT761</strain>
    </source>
</reference>
<dbReference type="FunFam" id="3.40.50.300:FF:000014">
    <property type="entry name" value="DNA polymerase III subunit gamma/tau"/>
    <property type="match status" value="1"/>
</dbReference>
<evidence type="ECO:0000256" key="3">
    <source>
        <dbReference type="ARBA" id="ARBA00022695"/>
    </source>
</evidence>
<dbReference type="AlphaFoldDB" id="A0A7T1AKJ9"/>
<dbReference type="SUPFAM" id="SSF52540">
    <property type="entry name" value="P-loop containing nucleoside triphosphate hydrolases"/>
    <property type="match status" value="1"/>
</dbReference>
<dbReference type="Pfam" id="PF12169">
    <property type="entry name" value="DNA_pol3_gamma3"/>
    <property type="match status" value="1"/>
</dbReference>
<dbReference type="InterPro" id="IPR050238">
    <property type="entry name" value="DNA_Rep/Repair_Clamp_Loader"/>
</dbReference>
<dbReference type="EC" id="2.7.7.7" evidence="11"/>
<sequence length="571" mass="64518">MTYRSLYRKWRPQVFEEIVGQEVASRLLTNALKSGQINHAYLFCGPRGVGKTTTARILARSVNCVQGITAQPCGVCSSCLRILEGNSLDCIEIDAASHRGIDDIRDLREKVKYSPIESRFKVYIIDEVHMLTTEAFNALLKTLEEPPDHAIFILATTEPHRLPDTILSRCLRINFNAIENEAIVQHLRKITNQEGFSIEEAALYLIAQKSAGSLRDAVSFLEQLMSWEEKNITYEQATLVLREVDQSDLDALFVLLGKGDCGKVLLKANEWIMRGLEPEDIAHSLSQYFRSLLILSLIESAPPSGVAPQRMKTLQEMVELCSVIDLRKTLQRLQGLELEIRRSSHPQILLELALLDIIDFLANQQHKSIDLTTSPEKALSKEMLIPEKKSPSPDSAVPNTQSVNRADNEWQTILQCLKKRKISLYAFLQEAELREATNSKLILAFGPNSRFHKESVERKENFQIIIDVLQEIRGKKCQLECIIDNSNNLDESEQVPSDEPVHVVPDNYNDNDKILTNKFENDNSQLKPFIAAVEIFGGFVVEYSAIDDHLRAGWEETDFEKSDEGSPENAG</sequence>
<dbReference type="Pfam" id="PF20964">
    <property type="entry name" value="DnaX_C"/>
    <property type="match status" value="1"/>
</dbReference>
<dbReference type="GO" id="GO:0006261">
    <property type="term" value="P:DNA-templated DNA replication"/>
    <property type="evidence" value="ECO:0007669"/>
    <property type="project" value="TreeGrafter"/>
</dbReference>
<dbReference type="Pfam" id="PF13177">
    <property type="entry name" value="DNA_pol3_delta2"/>
    <property type="match status" value="1"/>
</dbReference>
<dbReference type="InterPro" id="IPR008921">
    <property type="entry name" value="DNA_pol3_clamp-load_cplx_C"/>
</dbReference>
<dbReference type="InterPro" id="IPR027417">
    <property type="entry name" value="P-loop_NTPase"/>
</dbReference>
<keyword evidence="6 11" id="KW-0547">Nucleotide-binding</keyword>
<dbReference type="GO" id="GO:0003677">
    <property type="term" value="F:DNA binding"/>
    <property type="evidence" value="ECO:0007669"/>
    <property type="project" value="InterPro"/>
</dbReference>
<evidence type="ECO:0000256" key="6">
    <source>
        <dbReference type="ARBA" id="ARBA00022741"/>
    </source>
</evidence>
<evidence type="ECO:0000313" key="14">
    <source>
        <dbReference type="Proteomes" id="UP000594463"/>
    </source>
</evidence>
<evidence type="ECO:0000256" key="5">
    <source>
        <dbReference type="ARBA" id="ARBA00022723"/>
    </source>
</evidence>
<keyword evidence="5" id="KW-0479">Metal-binding</keyword>
<keyword evidence="14" id="KW-1185">Reference proteome</keyword>
<dbReference type="Gene3D" id="1.20.272.10">
    <property type="match status" value="1"/>
</dbReference>
<keyword evidence="8 11" id="KW-0067">ATP-binding</keyword>
<dbReference type="InterPro" id="IPR045085">
    <property type="entry name" value="HLD_clamp_pol_III_gamma_tau"/>
</dbReference>
<dbReference type="Gene3D" id="3.40.50.300">
    <property type="entry name" value="P-loop containing nucleotide triphosphate hydrolases"/>
    <property type="match status" value="1"/>
</dbReference>
<keyword evidence="9 11" id="KW-0239">DNA-directed DNA polymerase</keyword>
<dbReference type="Proteomes" id="UP000594463">
    <property type="component" value="Chromosome"/>
</dbReference>
<name>A0A7T1AKJ9_ATRLM</name>
<dbReference type="GO" id="GO:0005524">
    <property type="term" value="F:ATP binding"/>
    <property type="evidence" value="ECO:0007669"/>
    <property type="project" value="UniProtKB-KW"/>
</dbReference>
<dbReference type="SUPFAM" id="SSF48019">
    <property type="entry name" value="post-AAA+ oligomerization domain-like"/>
    <property type="match status" value="1"/>
</dbReference>
<dbReference type="InterPro" id="IPR003593">
    <property type="entry name" value="AAA+_ATPase"/>
</dbReference>
<dbReference type="Gene3D" id="1.10.8.60">
    <property type="match status" value="1"/>
</dbReference>
<proteinExistence type="inferred from homology"/>
<dbReference type="InterPro" id="IPR012763">
    <property type="entry name" value="DNA_pol_III_sug/sutau_N"/>
</dbReference>
<dbReference type="GO" id="GO:0046872">
    <property type="term" value="F:metal ion binding"/>
    <property type="evidence" value="ECO:0007669"/>
    <property type="project" value="UniProtKB-KW"/>
</dbReference>
<keyword evidence="7" id="KW-0862">Zinc</keyword>
<evidence type="ECO:0000256" key="11">
    <source>
        <dbReference type="RuleBase" id="RU364063"/>
    </source>
</evidence>
<dbReference type="NCBIfam" id="NF004046">
    <property type="entry name" value="PRK05563.1"/>
    <property type="match status" value="1"/>
</dbReference>
<protein>
    <recommendedName>
        <fullName evidence="11">DNA polymerase III subunit gamma/tau</fullName>
        <ecNumber evidence="11">2.7.7.7</ecNumber>
    </recommendedName>
</protein>
<dbReference type="FunFam" id="1.10.8.60:FF:000013">
    <property type="entry name" value="DNA polymerase III subunit gamma/tau"/>
    <property type="match status" value="1"/>
</dbReference>
<dbReference type="PRINTS" id="PR00300">
    <property type="entry name" value="CLPPROTEASEA"/>
</dbReference>
<dbReference type="GO" id="GO:0009360">
    <property type="term" value="C:DNA polymerase III complex"/>
    <property type="evidence" value="ECO:0007669"/>
    <property type="project" value="InterPro"/>
</dbReference>
<dbReference type="EMBL" id="CP065383">
    <property type="protein sequence ID" value="QPM67618.1"/>
    <property type="molecule type" value="Genomic_DNA"/>
</dbReference>
<evidence type="ECO:0000256" key="1">
    <source>
        <dbReference type="ARBA" id="ARBA00006360"/>
    </source>
</evidence>
<evidence type="ECO:0000256" key="10">
    <source>
        <dbReference type="ARBA" id="ARBA00049244"/>
    </source>
</evidence>
<comment type="similarity">
    <text evidence="1 11">Belongs to the DnaX/STICHEL family.</text>
</comment>
<accession>A0A7T1AKJ9</accession>
<evidence type="ECO:0000256" key="8">
    <source>
        <dbReference type="ARBA" id="ARBA00022840"/>
    </source>
</evidence>
<dbReference type="CDD" id="cd18137">
    <property type="entry name" value="HLD_clamp_pol_III_gamma_tau"/>
    <property type="match status" value="1"/>
</dbReference>
<keyword evidence="3 11" id="KW-0548">Nucleotidyltransferase</keyword>